<proteinExistence type="predicted"/>
<dbReference type="Pfam" id="PF00563">
    <property type="entry name" value="EAL"/>
    <property type="match status" value="1"/>
</dbReference>
<sequence length="765" mass="85367">MKTRYKSLFRITTLLAGAATIVVSVLIPAGYFLVSYKLLAGKLEIQAEVNSRVINRMVTANPTMWRFEESRLMEMMERRCQPGIPEARRIMDPRGKIIAESADHLRPPLVSRSQLVYDAGHVVARIEIFRSLAPLVQETALVAVGAMLVGGLCFMVLRTLPLRAVQQSDHSLAESEAKYRSLYESMREGMALHRIICGKDGNPVSFEVVDINPSCESILGMGKSTIVGRDGREFFNGALMGHFDEIVRGADTGKSLMFEVPMPGGSLIFDVSVFYPDMGYFATLFEDVTERKKSEEQIQRLAYFDTLTGLPNRALFSDRLSQALAGAVRDNSKVAVLFIDLDGFKVINDNLGHAQGDVLLTKIARRLRESVRRSDTLARLGGDEFTVLISYTGEERNAAHLAEHLLETISPPCEIGGHIVYTTSSIGIAIFPDDGRDAETLLRCADMAMYAAKDAGRNGYHFHSQEMNCKAHERMELETSLRRALEREEFFLEFQPIIRASGDCLVGAEVLVRWQHPVKGRVMPGTFIPAAENSGLILPLGEWVMRKTCEKISEWRKNGLPPVKLSVNVSGRQFEQRNFAAMVRDILEETGADGASLQLELTETSLMKDAEATARALHSLRELNLRIVVDDFGTGYSSLGYLKNYPIDHIKIDGSFVRDICDNPDDRSIVEAIIAMADKLNLNVVAEGVETREQRDLLRKLGYQEMQGAFFYRSLPEEAFVSLLRNPRFSTPLRGFDFLAFGPELFQEGGVPFVHDKPVELPPVV</sequence>
<dbReference type="CDD" id="cd01948">
    <property type="entry name" value="EAL"/>
    <property type="match status" value="1"/>
</dbReference>
<feature type="transmembrane region" description="Helical" evidence="1">
    <location>
        <begin position="12"/>
        <end position="34"/>
    </location>
</feature>
<dbReference type="PROSITE" id="PS50883">
    <property type="entry name" value="EAL"/>
    <property type="match status" value="1"/>
</dbReference>
<dbReference type="CDD" id="cd01949">
    <property type="entry name" value="GGDEF"/>
    <property type="match status" value="1"/>
</dbReference>
<organism evidence="4 5">
    <name type="scientific">Geobacter benzoatilyticus</name>
    <dbReference type="NCBI Taxonomy" id="2815309"/>
    <lineage>
        <taxon>Bacteria</taxon>
        <taxon>Pseudomonadati</taxon>
        <taxon>Thermodesulfobacteriota</taxon>
        <taxon>Desulfuromonadia</taxon>
        <taxon>Geobacterales</taxon>
        <taxon>Geobacteraceae</taxon>
        <taxon>Geobacter</taxon>
    </lineage>
</organism>
<reference evidence="4 5" key="1">
    <citation type="submission" date="2021-03" db="EMBL/GenBank/DDBJ databases">
        <title>Geobacter metallireducens gen. nov. sp. nov., a microorganism capable of coupling the complete oxidation of organic compounds to the reduction of iron and other metals.</title>
        <authorList>
            <person name="Li Y."/>
        </authorList>
    </citation>
    <scope>NUCLEOTIDE SEQUENCE [LARGE SCALE GENOMIC DNA]</scope>
    <source>
        <strain evidence="4 5">Jerry-YX</strain>
    </source>
</reference>
<dbReference type="Gene3D" id="3.30.70.270">
    <property type="match status" value="1"/>
</dbReference>
<dbReference type="PROSITE" id="PS50887">
    <property type="entry name" value="GGDEF"/>
    <property type="match status" value="1"/>
</dbReference>
<dbReference type="InterPro" id="IPR001633">
    <property type="entry name" value="EAL_dom"/>
</dbReference>
<dbReference type="Gene3D" id="3.20.20.450">
    <property type="entry name" value="EAL domain"/>
    <property type="match status" value="1"/>
</dbReference>
<dbReference type="Gene3D" id="3.30.450.20">
    <property type="entry name" value="PAS domain"/>
    <property type="match status" value="1"/>
</dbReference>
<dbReference type="PANTHER" id="PTHR44757">
    <property type="entry name" value="DIGUANYLATE CYCLASE DGCP"/>
    <property type="match status" value="1"/>
</dbReference>
<keyword evidence="1" id="KW-0812">Transmembrane</keyword>
<dbReference type="NCBIfam" id="TIGR00254">
    <property type="entry name" value="GGDEF"/>
    <property type="match status" value="1"/>
</dbReference>
<dbReference type="RefSeq" id="WP_207163825.1">
    <property type="nucleotide sequence ID" value="NZ_CP071382.1"/>
</dbReference>
<dbReference type="InterPro" id="IPR035965">
    <property type="entry name" value="PAS-like_dom_sf"/>
</dbReference>
<evidence type="ECO:0000259" key="3">
    <source>
        <dbReference type="PROSITE" id="PS50887"/>
    </source>
</evidence>
<name>A0ABX7Q564_9BACT</name>
<gene>
    <name evidence="4" type="ORF">JZM60_01710</name>
</gene>
<dbReference type="InterPro" id="IPR029787">
    <property type="entry name" value="Nucleotide_cyclase"/>
</dbReference>
<evidence type="ECO:0000313" key="5">
    <source>
        <dbReference type="Proteomes" id="UP000663651"/>
    </source>
</evidence>
<keyword evidence="1" id="KW-0472">Membrane</keyword>
<evidence type="ECO:0000313" key="4">
    <source>
        <dbReference type="EMBL" id="QSV46036.1"/>
    </source>
</evidence>
<dbReference type="PANTHER" id="PTHR44757:SF2">
    <property type="entry name" value="BIOFILM ARCHITECTURE MAINTENANCE PROTEIN MBAA"/>
    <property type="match status" value="1"/>
</dbReference>
<dbReference type="InterPro" id="IPR052155">
    <property type="entry name" value="Biofilm_reg_signaling"/>
</dbReference>
<evidence type="ECO:0000256" key="1">
    <source>
        <dbReference type="SAM" id="Phobius"/>
    </source>
</evidence>
<dbReference type="SUPFAM" id="SSF55073">
    <property type="entry name" value="Nucleotide cyclase"/>
    <property type="match status" value="1"/>
</dbReference>
<dbReference type="SMART" id="SM00052">
    <property type="entry name" value="EAL"/>
    <property type="match status" value="1"/>
</dbReference>
<dbReference type="SUPFAM" id="SSF55785">
    <property type="entry name" value="PYP-like sensor domain (PAS domain)"/>
    <property type="match status" value="1"/>
</dbReference>
<feature type="domain" description="EAL" evidence="2">
    <location>
        <begin position="474"/>
        <end position="728"/>
    </location>
</feature>
<accession>A0ABX7Q564</accession>
<evidence type="ECO:0000259" key="2">
    <source>
        <dbReference type="PROSITE" id="PS50883"/>
    </source>
</evidence>
<dbReference type="InterPro" id="IPR000160">
    <property type="entry name" value="GGDEF_dom"/>
</dbReference>
<dbReference type="SMART" id="SM00267">
    <property type="entry name" value="GGDEF"/>
    <property type="match status" value="1"/>
</dbReference>
<keyword evidence="1" id="KW-1133">Transmembrane helix</keyword>
<dbReference type="EMBL" id="CP071382">
    <property type="protein sequence ID" value="QSV46036.1"/>
    <property type="molecule type" value="Genomic_DNA"/>
</dbReference>
<dbReference type="InterPro" id="IPR043128">
    <property type="entry name" value="Rev_trsase/Diguanyl_cyclase"/>
</dbReference>
<feature type="domain" description="GGDEF" evidence="3">
    <location>
        <begin position="332"/>
        <end position="465"/>
    </location>
</feature>
<dbReference type="InterPro" id="IPR035919">
    <property type="entry name" value="EAL_sf"/>
</dbReference>
<dbReference type="SUPFAM" id="SSF141868">
    <property type="entry name" value="EAL domain-like"/>
    <property type="match status" value="1"/>
</dbReference>
<dbReference type="Pfam" id="PF00990">
    <property type="entry name" value="GGDEF"/>
    <property type="match status" value="1"/>
</dbReference>
<keyword evidence="5" id="KW-1185">Reference proteome</keyword>
<dbReference type="Proteomes" id="UP000663651">
    <property type="component" value="Chromosome"/>
</dbReference>
<protein>
    <submittedName>
        <fullName evidence="4">EAL domain-containing protein</fullName>
    </submittedName>
</protein>